<feature type="compositionally biased region" description="Gly residues" evidence="1">
    <location>
        <begin position="236"/>
        <end position="248"/>
    </location>
</feature>
<feature type="region of interest" description="Disordered" evidence="1">
    <location>
        <begin position="166"/>
        <end position="325"/>
    </location>
</feature>
<dbReference type="Pfam" id="PF10104">
    <property type="entry name" value="Brr6_like_C_C"/>
    <property type="match status" value="1"/>
</dbReference>
<dbReference type="GO" id="GO:0006998">
    <property type="term" value="P:nuclear envelope organization"/>
    <property type="evidence" value="ECO:0007669"/>
    <property type="project" value="InterPro"/>
</dbReference>
<dbReference type="GO" id="GO:0031965">
    <property type="term" value="C:nuclear membrane"/>
    <property type="evidence" value="ECO:0007669"/>
    <property type="project" value="InterPro"/>
</dbReference>
<keyword evidence="2" id="KW-0812">Transmembrane</keyword>
<dbReference type="EMBL" id="JAVHNS010000004">
    <property type="protein sequence ID" value="KAK6357872.1"/>
    <property type="molecule type" value="Genomic_DNA"/>
</dbReference>
<dbReference type="Proteomes" id="UP001373714">
    <property type="component" value="Unassembled WGS sequence"/>
</dbReference>
<keyword evidence="2" id="KW-0472">Membrane</keyword>
<feature type="transmembrane region" description="Helical" evidence="2">
    <location>
        <begin position="349"/>
        <end position="370"/>
    </location>
</feature>
<organism evidence="4 5">
    <name type="scientific">Orbilia blumenaviensis</name>
    <dbReference type="NCBI Taxonomy" id="1796055"/>
    <lineage>
        <taxon>Eukaryota</taxon>
        <taxon>Fungi</taxon>
        <taxon>Dikarya</taxon>
        <taxon>Ascomycota</taxon>
        <taxon>Pezizomycotina</taxon>
        <taxon>Orbiliomycetes</taxon>
        <taxon>Orbiliales</taxon>
        <taxon>Orbiliaceae</taxon>
        <taxon>Orbilia</taxon>
    </lineage>
</organism>
<feature type="compositionally biased region" description="Low complexity" evidence="1">
    <location>
        <begin position="284"/>
        <end position="298"/>
    </location>
</feature>
<dbReference type="AlphaFoldDB" id="A0AAV9V8Y3"/>
<comment type="caution">
    <text evidence="4">The sequence shown here is derived from an EMBL/GenBank/DDBJ whole genome shotgun (WGS) entry which is preliminary data.</text>
</comment>
<feature type="domain" description="Brl1/Brr6" evidence="3">
    <location>
        <begin position="346"/>
        <end position="479"/>
    </location>
</feature>
<proteinExistence type="predicted"/>
<evidence type="ECO:0000256" key="2">
    <source>
        <dbReference type="SAM" id="Phobius"/>
    </source>
</evidence>
<evidence type="ECO:0000256" key="1">
    <source>
        <dbReference type="SAM" id="MobiDB-lite"/>
    </source>
</evidence>
<evidence type="ECO:0000313" key="4">
    <source>
        <dbReference type="EMBL" id="KAK6357872.1"/>
    </source>
</evidence>
<accession>A0AAV9V8Y3</accession>
<protein>
    <recommendedName>
        <fullName evidence="3">Brl1/Brr6 domain-containing protein</fullName>
    </recommendedName>
</protein>
<dbReference type="PANTHER" id="PTHR28136">
    <property type="entry name" value="NUCLEUS EXPORT PROTEIN BRR6"/>
    <property type="match status" value="1"/>
</dbReference>
<name>A0AAV9V8Y3_9PEZI</name>
<dbReference type="GO" id="GO:0055088">
    <property type="term" value="P:lipid homeostasis"/>
    <property type="evidence" value="ECO:0007669"/>
    <property type="project" value="InterPro"/>
</dbReference>
<keyword evidence="5" id="KW-1185">Reference proteome</keyword>
<dbReference type="InterPro" id="IPR040202">
    <property type="entry name" value="Brl1/Brr6"/>
</dbReference>
<evidence type="ECO:0000313" key="5">
    <source>
        <dbReference type="Proteomes" id="UP001373714"/>
    </source>
</evidence>
<keyword evidence="2" id="KW-1133">Transmembrane helix</keyword>
<reference evidence="4 5" key="1">
    <citation type="submission" date="2019-10" db="EMBL/GenBank/DDBJ databases">
        <authorList>
            <person name="Palmer J.M."/>
        </authorList>
    </citation>
    <scope>NUCLEOTIDE SEQUENCE [LARGE SCALE GENOMIC DNA]</scope>
    <source>
        <strain evidence="4 5">TWF730</strain>
    </source>
</reference>
<dbReference type="PANTHER" id="PTHR28136:SF1">
    <property type="entry name" value="NUCLEUS EXPORT PROTEIN BRL1"/>
    <property type="match status" value="1"/>
</dbReference>
<gene>
    <name evidence="4" type="ORF">TWF730_007229</name>
</gene>
<evidence type="ECO:0000259" key="3">
    <source>
        <dbReference type="SMART" id="SM01042"/>
    </source>
</evidence>
<feature type="transmembrane region" description="Helical" evidence="2">
    <location>
        <begin position="458"/>
        <end position="478"/>
    </location>
</feature>
<sequence length="580" mass="63665">MFVCAVWDTHTFEFLELGSFPSSSSSPTSTSSPTSSFINHSLRRRLHSLSILLSPATRLRVNKERGCVCVCVREIIIMAGSRNHASPMDWSYDNQYGPSDPSSPFSRQNIERQMSQGGPPRKRHYGETAITPIKDRQFDLTTPSSKPYFFTPFQNPLDSSAFKTARDLRSPSVNSDAEDSPAPNVAGMESMMTDDTPTKPPPPPLMITDKKKEDSGDEVVLDLDATPDGKPKKQEGGGGGGGGKGLFGSFGFLPQKKSGKGETKAHKFSDKAAKKVEKKRRQQQKQGSNGNNNNNNNQTGFWVNSGDSYDDDDSDSPFAPINKRRHQKVLPDRTWAETHRDIPQVLSQYLQLTVNILIAALGCYLVYLIVITIQRDVDRKIQDYTAIAQLEVTACNAKLLENRCQPGLMVPGMADQCMKWRACAEKDPYNTGKSQVSAETFAEIINGFVEPISYKSMVFCMVLVFGCVFFSNFAFGFFRAKVGGHPAPVMAAAAPRFVEYGGAAGVVHHSYPGLVGNGGGSGTAIFATPAAQGTRHQQLLKGGKTPFFTARKIRIAEDYGEEEEDEEPASPSVVRRRVLF</sequence>
<feature type="compositionally biased region" description="Basic and acidic residues" evidence="1">
    <location>
        <begin position="259"/>
        <end position="275"/>
    </location>
</feature>
<dbReference type="SMART" id="SM01042">
    <property type="entry name" value="Brr6_like_C_C"/>
    <property type="match status" value="1"/>
</dbReference>
<dbReference type="InterPro" id="IPR018767">
    <property type="entry name" value="Brl1/Brr6_dom"/>
</dbReference>